<dbReference type="WBParaSite" id="HPLM_0000315301-mRNA-1">
    <property type="protein sequence ID" value="HPLM_0000315301-mRNA-1"/>
    <property type="gene ID" value="HPLM_0000315301"/>
</dbReference>
<gene>
    <name evidence="2" type="ORF">HPLM_LOCUS3145</name>
</gene>
<dbReference type="Gene3D" id="3.40.50.1820">
    <property type="entry name" value="alpha/beta hydrolase"/>
    <property type="match status" value="1"/>
</dbReference>
<evidence type="ECO:0000313" key="4">
    <source>
        <dbReference type="WBParaSite" id="HPLM_0000315301-mRNA-1"/>
    </source>
</evidence>
<dbReference type="InterPro" id="IPR029058">
    <property type="entry name" value="AB_hydrolase_fold"/>
</dbReference>
<name>A0A0N4W0Q0_HAEPC</name>
<dbReference type="Proteomes" id="UP000268014">
    <property type="component" value="Unassembled WGS sequence"/>
</dbReference>
<protein>
    <submittedName>
        <fullName evidence="2 4">Uncharacterized protein</fullName>
    </submittedName>
</protein>
<sequence length="91" mass="10401">MLKRFSKLEQKLFLNCLGAAHCADMYPAQKEDSPQLTETRSKVEKIIGEWVGQHNSNKADEEQRPPNNMDTNLPFLVIGKISLKHSHVQIQ</sequence>
<organism evidence="4">
    <name type="scientific">Haemonchus placei</name>
    <name type="common">Barber's pole worm</name>
    <dbReference type="NCBI Taxonomy" id="6290"/>
    <lineage>
        <taxon>Eukaryota</taxon>
        <taxon>Metazoa</taxon>
        <taxon>Ecdysozoa</taxon>
        <taxon>Nematoda</taxon>
        <taxon>Chromadorea</taxon>
        <taxon>Rhabditida</taxon>
        <taxon>Rhabditina</taxon>
        <taxon>Rhabditomorpha</taxon>
        <taxon>Strongyloidea</taxon>
        <taxon>Trichostrongylidae</taxon>
        <taxon>Haemonchus</taxon>
    </lineage>
</organism>
<feature type="region of interest" description="Disordered" evidence="1">
    <location>
        <begin position="51"/>
        <end position="71"/>
    </location>
</feature>
<proteinExistence type="predicted"/>
<reference evidence="4" key="1">
    <citation type="submission" date="2017-02" db="UniProtKB">
        <authorList>
            <consortium name="WormBaseParasite"/>
        </authorList>
    </citation>
    <scope>IDENTIFICATION</scope>
</reference>
<keyword evidence="3" id="KW-1185">Reference proteome</keyword>
<dbReference type="AlphaFoldDB" id="A0A0N4W0Q0"/>
<dbReference type="EMBL" id="UZAF01016101">
    <property type="protein sequence ID" value="VDO20253.1"/>
    <property type="molecule type" value="Genomic_DNA"/>
</dbReference>
<evidence type="ECO:0000256" key="1">
    <source>
        <dbReference type="SAM" id="MobiDB-lite"/>
    </source>
</evidence>
<reference evidence="2 3" key="2">
    <citation type="submission" date="2018-11" db="EMBL/GenBank/DDBJ databases">
        <authorList>
            <consortium name="Pathogen Informatics"/>
        </authorList>
    </citation>
    <scope>NUCLEOTIDE SEQUENCE [LARGE SCALE GENOMIC DNA]</scope>
    <source>
        <strain evidence="2 3">MHpl1</strain>
    </source>
</reference>
<evidence type="ECO:0000313" key="2">
    <source>
        <dbReference type="EMBL" id="VDO20253.1"/>
    </source>
</evidence>
<accession>A0A0N4W0Q0</accession>
<evidence type="ECO:0000313" key="3">
    <source>
        <dbReference type="Proteomes" id="UP000268014"/>
    </source>
</evidence>